<dbReference type="Proteomes" id="UP001234202">
    <property type="component" value="Unassembled WGS sequence"/>
</dbReference>
<sequence length="1199" mass="121187">MRFPLGVGITSLSLVLQSLAAPAPLPSSASPTTTAAVVVVTQTVTDHVTVTDHTTQTDIVLETAYLIPSLPPCYAQPTGTGAPLIYEPVSTAKVGANGGNQGSSSGGAPSNSNSGSSSSNDVSSLSNSNTGSSNPNGVSSFTNTNAGSSNSNGVSSNSDSNAPSSSSSTGNSASPANGLTTVSSNGNTGGASATLNTTSGMAGATESAPTLFPIVPPGHDTTHIGTLTPSTNGSYYYTQNGTTDTSIEHLFAEVNTTYMYPTVTLPHTALISSVTCLANGTELAIAFNSTDAYQYAMSHWTVGQDGFLLVTDTIGCSAANDGQHTYWLVSGLTYNNATSTITAKVTEIAVADALDNVSLVWGSWTPAGSSPSTPISLPGTVTPNTPGTSGTGNSSSMPGTASGSASANATTPSAASFANLTCANPPASYMGLPTAPCGPDFDQVLDDKIGYLDFTVDADTDVAAANAAWGDFGGGDEETDLSSNNATRRALHRRVLYAGLAKRAEDCSWYDVPCHARNVANAIIQAPAKIVEGAKELGTALVNTAVDVGTGIYNGIKTAANALSAPSFDTTVPINLGPTNGDSPFGPAYLLYHGELKKKNGAEGSLDLYCVQCGITGSASIHGALDYSILQLSITKAEIGINGNLKAQAALGMHAEGKYEKNYVKNIFSYPVPEAGVKIGNLLIVGVIVSLDATADITISAEADVLAGVSLTIANFNANLDMIDSSKSGVSGFEPTFDKQFTATGSVTASIGLGLPVEVGVGLEVPPIPSIGRRVIGLKNTPSVVGTVTAKASVSAGSGISERAEDDGSSSDSGTGSDSGAASPATPDNCANSISFSVDIHDKFELDLLGKIIPLVSFDKTGVATGEKCFGSGVVSAAPATPAAPADGSSADASADGSSNDPATAPATPADGSASDTATAAPADGSSSDAAVAPADGSSSDSAPAERRRSFRFARDLASNSSTVMSANATSSTSAMNSTSSSSSASYGNSTAANSVSQQINGADGNETDITDAVNQALNGVDADKSANATDGLTYGSIIDFSGKYVLGVSDDGNFYIDTVSNQAQTIGFAFSQSVAVEDEEGDLLFYYPDEMKALGVSRFRATDIDHIPKSSDIISLKPINYDSADATPGVFLAVDTKLNNFVTILCNFAGGLDSKIFLASSIAEGVATLKKPELEYVITGGPVTDCAPIAFKSDFAGY</sequence>
<keyword evidence="2" id="KW-1185">Reference proteome</keyword>
<accession>A0ACC2X5B3</accession>
<name>A0ACC2X5B3_9TREE</name>
<gene>
    <name evidence="1" type="ORF">QFC24_005871</name>
</gene>
<dbReference type="EMBL" id="JASBWV010000026">
    <property type="protein sequence ID" value="KAJ9118908.1"/>
    <property type="molecule type" value="Genomic_DNA"/>
</dbReference>
<proteinExistence type="predicted"/>
<protein>
    <submittedName>
        <fullName evidence="1">Uncharacterized protein</fullName>
    </submittedName>
</protein>
<organism evidence="1 2">
    <name type="scientific">Naganishia onofrii</name>
    <dbReference type="NCBI Taxonomy" id="1851511"/>
    <lineage>
        <taxon>Eukaryota</taxon>
        <taxon>Fungi</taxon>
        <taxon>Dikarya</taxon>
        <taxon>Basidiomycota</taxon>
        <taxon>Agaricomycotina</taxon>
        <taxon>Tremellomycetes</taxon>
        <taxon>Filobasidiales</taxon>
        <taxon>Filobasidiaceae</taxon>
        <taxon>Naganishia</taxon>
    </lineage>
</organism>
<evidence type="ECO:0000313" key="2">
    <source>
        <dbReference type="Proteomes" id="UP001234202"/>
    </source>
</evidence>
<reference evidence="1" key="1">
    <citation type="submission" date="2023-04" db="EMBL/GenBank/DDBJ databases">
        <title>Draft Genome sequencing of Naganishia species isolated from polar environments using Oxford Nanopore Technology.</title>
        <authorList>
            <person name="Leo P."/>
            <person name="Venkateswaran K."/>
        </authorList>
    </citation>
    <scope>NUCLEOTIDE SEQUENCE</scope>
    <source>
        <strain evidence="1">DBVPG 5303</strain>
    </source>
</reference>
<comment type="caution">
    <text evidence="1">The sequence shown here is derived from an EMBL/GenBank/DDBJ whole genome shotgun (WGS) entry which is preliminary data.</text>
</comment>
<evidence type="ECO:0000313" key="1">
    <source>
        <dbReference type="EMBL" id="KAJ9118908.1"/>
    </source>
</evidence>